<feature type="domain" description="C2H2-type" evidence="12">
    <location>
        <begin position="304"/>
        <end position="331"/>
    </location>
</feature>
<feature type="compositionally biased region" description="Polar residues" evidence="11">
    <location>
        <begin position="386"/>
        <end position="421"/>
    </location>
</feature>
<keyword evidence="2" id="KW-0479">Metal-binding</keyword>
<evidence type="ECO:0000256" key="1">
    <source>
        <dbReference type="ARBA" id="ARBA00004123"/>
    </source>
</evidence>
<dbReference type="GO" id="GO:0005634">
    <property type="term" value="C:nucleus"/>
    <property type="evidence" value="ECO:0007669"/>
    <property type="project" value="UniProtKB-SubCell"/>
</dbReference>
<keyword evidence="8" id="KW-0539">Nucleus</keyword>
<evidence type="ECO:0000256" key="2">
    <source>
        <dbReference type="ARBA" id="ARBA00022723"/>
    </source>
</evidence>
<dbReference type="FunFam" id="3.30.160.60:FF:000793">
    <property type="entry name" value="C2H2 finger domain protein FlbC"/>
    <property type="match status" value="1"/>
</dbReference>
<dbReference type="Pfam" id="PF00096">
    <property type="entry name" value="zf-C2H2"/>
    <property type="match status" value="2"/>
</dbReference>
<evidence type="ECO:0000256" key="10">
    <source>
        <dbReference type="PROSITE-ProRule" id="PRU00042"/>
    </source>
</evidence>
<dbReference type="InterPro" id="IPR013087">
    <property type="entry name" value="Znf_C2H2_type"/>
</dbReference>
<dbReference type="PROSITE" id="PS50157">
    <property type="entry name" value="ZINC_FINGER_C2H2_2"/>
    <property type="match status" value="2"/>
</dbReference>
<dbReference type="Proteomes" id="UP000287972">
    <property type="component" value="Unassembled WGS sequence"/>
</dbReference>
<dbReference type="SUPFAM" id="SSF57667">
    <property type="entry name" value="beta-beta-alpha zinc fingers"/>
    <property type="match status" value="1"/>
</dbReference>
<comment type="similarity">
    <text evidence="9">Belongs to the sal C2H2-type zinc-finger protein family.</text>
</comment>
<dbReference type="PANTHER" id="PTHR23233">
    <property type="entry name" value="SAL-LIKE PROTEIN"/>
    <property type="match status" value="1"/>
</dbReference>
<keyword evidence="4 10" id="KW-0863">Zinc-finger</keyword>
<dbReference type="SMART" id="SM00355">
    <property type="entry name" value="ZnF_C2H2"/>
    <property type="match status" value="2"/>
</dbReference>
<accession>A0A428RB03</accession>
<dbReference type="GO" id="GO:0008270">
    <property type="term" value="F:zinc ion binding"/>
    <property type="evidence" value="ECO:0007669"/>
    <property type="project" value="UniProtKB-KW"/>
</dbReference>
<evidence type="ECO:0000313" key="13">
    <source>
        <dbReference type="EMBL" id="RSL74709.1"/>
    </source>
</evidence>
<evidence type="ECO:0000256" key="11">
    <source>
        <dbReference type="SAM" id="MobiDB-lite"/>
    </source>
</evidence>
<dbReference type="FunFam" id="3.30.160.60:FF:001102">
    <property type="entry name" value="Transcription factor IIIA"/>
    <property type="match status" value="1"/>
</dbReference>
<dbReference type="PROSITE" id="PS00028">
    <property type="entry name" value="ZINC_FINGER_C2H2_1"/>
    <property type="match status" value="2"/>
</dbReference>
<feature type="compositionally biased region" description="Polar residues" evidence="11">
    <location>
        <begin position="200"/>
        <end position="210"/>
    </location>
</feature>
<protein>
    <recommendedName>
        <fullName evidence="12">C2H2-type domain-containing protein</fullName>
    </recommendedName>
</protein>
<dbReference type="GO" id="GO:0000981">
    <property type="term" value="F:DNA-binding transcription factor activity, RNA polymerase II-specific"/>
    <property type="evidence" value="ECO:0007669"/>
    <property type="project" value="TreeGrafter"/>
</dbReference>
<evidence type="ECO:0000256" key="8">
    <source>
        <dbReference type="ARBA" id="ARBA00023242"/>
    </source>
</evidence>
<keyword evidence="5" id="KW-0862">Zinc</keyword>
<dbReference type="AlphaFoldDB" id="A0A428RB03"/>
<feature type="compositionally biased region" description="Basic and acidic residues" evidence="11">
    <location>
        <begin position="479"/>
        <end position="488"/>
    </location>
</feature>
<keyword evidence="14" id="KW-1185">Reference proteome</keyword>
<evidence type="ECO:0000259" key="12">
    <source>
        <dbReference type="PROSITE" id="PS50157"/>
    </source>
</evidence>
<dbReference type="GO" id="GO:0000978">
    <property type="term" value="F:RNA polymerase II cis-regulatory region sequence-specific DNA binding"/>
    <property type="evidence" value="ECO:0007669"/>
    <property type="project" value="TreeGrafter"/>
</dbReference>
<sequence length="488" mass="54168">MGELQQLQSGESIEQKTRQARQKLRDLITHLKKGDQIGSSCAHGLSPLAVTDVLERLSENQEVRDEILTQLGDICEAADDLLDILLGNRENRDLIPGPVSEEEPMNRDEVHMILEQLHILEDAARDTGINLRARDCPFCDEWAEKLGSRSVTSARDDQGVVVSNVRFKRHVATHQEQLAIFALPRAIEEDEPLDKEVVLNSNSGSESIRGSTDDEDGQHSLHREEPYMSQLQENLETENENYLIEPWSYEPIYDGDPVSDGPDVESLNSRALLKGLTASQVPLAPESMVAQFSSKVSSSTQKKHKCKVCDKRFTRPSSLQTHMYSHTGEKPFSCDFEGCGRTFSIVSNLWRHRKVHRSDAHLEEGYEDTDGDHSQNLPKRIFPSVSFPTSTISPGATSNPVFASDIQTSPTQQDSEPNSQIPFAAPLHPTPKTYHSQAYSVGQLDPETIAMSSDSPVLQHPPSRPSMPSELANDGNTLGKDEGAEDGR</sequence>
<evidence type="ECO:0000256" key="3">
    <source>
        <dbReference type="ARBA" id="ARBA00022737"/>
    </source>
</evidence>
<comment type="caution">
    <text evidence="13">The sequence shown here is derived from an EMBL/GenBank/DDBJ whole genome shotgun (WGS) entry which is preliminary data.</text>
</comment>
<name>A0A428RB03_9HYPO</name>
<organism evidence="13 14">
    <name type="scientific">Fusarium floridanum</name>
    <dbReference type="NCBI Taxonomy" id="1325733"/>
    <lineage>
        <taxon>Eukaryota</taxon>
        <taxon>Fungi</taxon>
        <taxon>Dikarya</taxon>
        <taxon>Ascomycota</taxon>
        <taxon>Pezizomycotina</taxon>
        <taxon>Sordariomycetes</taxon>
        <taxon>Hypocreomycetidae</taxon>
        <taxon>Hypocreales</taxon>
        <taxon>Nectriaceae</taxon>
        <taxon>Fusarium</taxon>
        <taxon>Fusarium solani species complex</taxon>
    </lineage>
</organism>
<feature type="domain" description="C2H2-type" evidence="12">
    <location>
        <begin position="332"/>
        <end position="361"/>
    </location>
</feature>
<gene>
    <name evidence="13" type="ORF">CEP51_011479</name>
</gene>
<reference evidence="13 14" key="1">
    <citation type="submission" date="2017-06" db="EMBL/GenBank/DDBJ databases">
        <title>Comparative genomic analysis of Ambrosia Fusariam Clade fungi.</title>
        <authorList>
            <person name="Stajich J.E."/>
            <person name="Carrillo J."/>
            <person name="Kijimoto T."/>
            <person name="Eskalen A."/>
            <person name="O'Donnell K."/>
            <person name="Kasson M."/>
        </authorList>
    </citation>
    <scope>NUCLEOTIDE SEQUENCE [LARGE SCALE GENOMIC DNA]</scope>
    <source>
        <strain evidence="13 14">NRRL62606</strain>
    </source>
</reference>
<dbReference type="EMBL" id="NKCL01000391">
    <property type="protein sequence ID" value="RSL74709.1"/>
    <property type="molecule type" value="Genomic_DNA"/>
</dbReference>
<comment type="subcellular location">
    <subcellularLocation>
        <location evidence="1">Nucleus</location>
    </subcellularLocation>
</comment>
<dbReference type="PANTHER" id="PTHR23233:SF84">
    <property type="entry name" value="FI23031P1"/>
    <property type="match status" value="1"/>
</dbReference>
<evidence type="ECO:0000256" key="6">
    <source>
        <dbReference type="ARBA" id="ARBA00023015"/>
    </source>
</evidence>
<evidence type="ECO:0000313" key="14">
    <source>
        <dbReference type="Proteomes" id="UP000287972"/>
    </source>
</evidence>
<dbReference type="Gene3D" id="3.30.160.60">
    <property type="entry name" value="Classic Zinc Finger"/>
    <property type="match status" value="2"/>
</dbReference>
<dbReference type="InterPro" id="IPR036236">
    <property type="entry name" value="Znf_C2H2_sf"/>
</dbReference>
<evidence type="ECO:0000256" key="7">
    <source>
        <dbReference type="ARBA" id="ARBA00023163"/>
    </source>
</evidence>
<feature type="region of interest" description="Disordered" evidence="11">
    <location>
        <begin position="200"/>
        <end position="219"/>
    </location>
</feature>
<evidence type="ECO:0000256" key="5">
    <source>
        <dbReference type="ARBA" id="ARBA00022833"/>
    </source>
</evidence>
<feature type="region of interest" description="Disordered" evidence="11">
    <location>
        <begin position="364"/>
        <end position="488"/>
    </location>
</feature>
<evidence type="ECO:0000256" key="9">
    <source>
        <dbReference type="ARBA" id="ARBA00038474"/>
    </source>
</evidence>
<dbReference type="InterPro" id="IPR051565">
    <property type="entry name" value="Sal_C2H2-zinc-finger"/>
</dbReference>
<keyword evidence="6" id="KW-0805">Transcription regulation</keyword>
<keyword evidence="7" id="KW-0804">Transcription</keyword>
<keyword evidence="3" id="KW-0677">Repeat</keyword>
<evidence type="ECO:0000256" key="4">
    <source>
        <dbReference type="ARBA" id="ARBA00022771"/>
    </source>
</evidence>
<proteinExistence type="inferred from homology"/>